<proteinExistence type="predicted"/>
<gene>
    <name evidence="2" type="ORF">WMO14_09180</name>
</gene>
<feature type="transmembrane region" description="Helical" evidence="1">
    <location>
        <begin position="37"/>
        <end position="57"/>
    </location>
</feature>
<protein>
    <submittedName>
        <fullName evidence="2">Uncharacterized protein</fullName>
    </submittedName>
</protein>
<dbReference type="RefSeq" id="WP_022502525.1">
    <property type="nucleotide sequence ID" value="NZ_DAWCMB010000220.1"/>
</dbReference>
<reference evidence="2 3" key="1">
    <citation type="submission" date="2024-03" db="EMBL/GenBank/DDBJ databases">
        <title>Human intestinal bacterial collection.</title>
        <authorList>
            <person name="Pauvert C."/>
            <person name="Hitch T.C.A."/>
            <person name="Clavel T."/>
        </authorList>
    </citation>
    <scope>NUCLEOTIDE SEQUENCE [LARGE SCALE GENOMIC DNA]</scope>
    <source>
        <strain evidence="2 3">CLA-AA-H255</strain>
    </source>
</reference>
<dbReference type="EMBL" id="JBBMER010000006">
    <property type="protein sequence ID" value="MEQ2380052.1"/>
    <property type="molecule type" value="Genomic_DNA"/>
</dbReference>
<organism evidence="2 3">
    <name type="scientific">[Lactobacillus] rogosae</name>
    <dbReference type="NCBI Taxonomy" id="706562"/>
    <lineage>
        <taxon>Bacteria</taxon>
        <taxon>Bacillati</taxon>
        <taxon>Bacillota</taxon>
        <taxon>Clostridia</taxon>
        <taxon>Lachnospirales</taxon>
        <taxon>Lachnospiraceae</taxon>
        <taxon>Lachnospira</taxon>
    </lineage>
</organism>
<sequence>MSDIKDEISVNIDTAAKSVDMIKDYYYREHKRNKDRIKYGIIAMLVIPIIFLTLLFVVNSSKVIFLVMWIASLFIISGYLIAIEYKDYNMTENLKDIVGNEYDDSLIDTAKAISDITKNYIKNGGSEE</sequence>
<keyword evidence="1" id="KW-1133">Transmembrane helix</keyword>
<keyword evidence="1" id="KW-0812">Transmembrane</keyword>
<keyword evidence="3" id="KW-1185">Reference proteome</keyword>
<feature type="transmembrane region" description="Helical" evidence="1">
    <location>
        <begin position="63"/>
        <end position="82"/>
    </location>
</feature>
<comment type="caution">
    <text evidence="2">The sequence shown here is derived from an EMBL/GenBank/DDBJ whole genome shotgun (WGS) entry which is preliminary data.</text>
</comment>
<dbReference type="Proteomes" id="UP001442364">
    <property type="component" value="Unassembled WGS sequence"/>
</dbReference>
<evidence type="ECO:0000256" key="1">
    <source>
        <dbReference type="SAM" id="Phobius"/>
    </source>
</evidence>
<keyword evidence="1" id="KW-0472">Membrane</keyword>
<name>A0ABV1BWD6_9FIRM</name>
<evidence type="ECO:0000313" key="3">
    <source>
        <dbReference type="Proteomes" id="UP001442364"/>
    </source>
</evidence>
<accession>A0ABV1BWD6</accession>
<evidence type="ECO:0000313" key="2">
    <source>
        <dbReference type="EMBL" id="MEQ2380052.1"/>
    </source>
</evidence>